<reference evidence="2 3" key="1">
    <citation type="submission" date="2020-08" db="EMBL/GenBank/DDBJ databases">
        <title>Genomic Encyclopedia of Type Strains, Phase III (KMG-III): the genomes of soil and plant-associated and newly described type strains.</title>
        <authorList>
            <person name="Whitman W."/>
        </authorList>
    </citation>
    <scope>NUCLEOTIDE SEQUENCE [LARGE SCALE GENOMIC DNA]</scope>
    <source>
        <strain evidence="2 3">CECT 8654</strain>
    </source>
</reference>
<dbReference type="Proteomes" id="UP000537130">
    <property type="component" value="Unassembled WGS sequence"/>
</dbReference>
<evidence type="ECO:0000313" key="3">
    <source>
        <dbReference type="Proteomes" id="UP000537130"/>
    </source>
</evidence>
<dbReference type="Pfam" id="PF24876">
    <property type="entry name" value="PA4575"/>
    <property type="match status" value="1"/>
</dbReference>
<accession>A0A7W4W683</accession>
<evidence type="ECO:0000256" key="1">
    <source>
        <dbReference type="SAM" id="MobiDB-lite"/>
    </source>
</evidence>
<feature type="compositionally biased region" description="Polar residues" evidence="1">
    <location>
        <begin position="102"/>
        <end position="111"/>
    </location>
</feature>
<keyword evidence="3" id="KW-1185">Reference proteome</keyword>
<protein>
    <submittedName>
        <fullName evidence="2">Uncharacterized protein</fullName>
    </submittedName>
</protein>
<sequence length="121" mass="13845">MRLRYPLVSAEHDQLLLENSDGWRVEMYILQNNDDSYSLVALSGKSGGVAERTKLQGPYLSRALAHAALSAIENVLLSRNFTKENAAHPQWRLTAQREIKSLRTTRQQNTPDCRFDPRDVY</sequence>
<evidence type="ECO:0000313" key="2">
    <source>
        <dbReference type="EMBL" id="MBB3048217.1"/>
    </source>
</evidence>
<dbReference type="AlphaFoldDB" id="A0A7W4W683"/>
<proteinExistence type="predicted"/>
<organism evidence="2 3">
    <name type="scientific">Litorivivens lipolytica</name>
    <dbReference type="NCBI Taxonomy" id="1524264"/>
    <lineage>
        <taxon>Bacteria</taxon>
        <taxon>Pseudomonadati</taxon>
        <taxon>Pseudomonadota</taxon>
        <taxon>Gammaproteobacteria</taxon>
        <taxon>Litorivivens</taxon>
    </lineage>
</organism>
<dbReference type="InterPro" id="IPR056903">
    <property type="entry name" value="PA4575-like"/>
</dbReference>
<name>A0A7W4W683_9GAMM</name>
<feature type="region of interest" description="Disordered" evidence="1">
    <location>
        <begin position="102"/>
        <end position="121"/>
    </location>
</feature>
<comment type="caution">
    <text evidence="2">The sequence shown here is derived from an EMBL/GenBank/DDBJ whole genome shotgun (WGS) entry which is preliminary data.</text>
</comment>
<dbReference type="RefSeq" id="WP_183411014.1">
    <property type="nucleotide sequence ID" value="NZ_JACHWY010000003.1"/>
</dbReference>
<gene>
    <name evidence="2" type="ORF">FHR99_002491</name>
</gene>
<dbReference type="EMBL" id="JACHWY010000003">
    <property type="protein sequence ID" value="MBB3048217.1"/>
    <property type="molecule type" value="Genomic_DNA"/>
</dbReference>